<protein>
    <submittedName>
        <fullName evidence="2">Uncharacterized protein</fullName>
    </submittedName>
</protein>
<accession>A0A5S6Q6Q9</accession>
<keyword evidence="1" id="KW-1185">Reference proteome</keyword>
<reference evidence="2" key="1">
    <citation type="submission" date="2019-12" db="UniProtKB">
        <authorList>
            <consortium name="WormBaseParasite"/>
        </authorList>
    </citation>
    <scope>IDENTIFICATION</scope>
</reference>
<dbReference type="Proteomes" id="UP000046395">
    <property type="component" value="Unassembled WGS sequence"/>
</dbReference>
<evidence type="ECO:0000313" key="2">
    <source>
        <dbReference type="WBParaSite" id="TMUE_1000002981.1"/>
    </source>
</evidence>
<proteinExistence type="predicted"/>
<name>A0A5S6Q6Q9_TRIMR</name>
<sequence>MTFLAVEQRRKEYIHAHLAMIHQHLLAICEVVANRASKKGAESEFTYNTQHSKEREINGTLILKVRICPLELFLPV</sequence>
<dbReference type="AlphaFoldDB" id="A0A5S6Q6Q9"/>
<evidence type="ECO:0000313" key="1">
    <source>
        <dbReference type="Proteomes" id="UP000046395"/>
    </source>
</evidence>
<organism evidence="1 2">
    <name type="scientific">Trichuris muris</name>
    <name type="common">Mouse whipworm</name>
    <dbReference type="NCBI Taxonomy" id="70415"/>
    <lineage>
        <taxon>Eukaryota</taxon>
        <taxon>Metazoa</taxon>
        <taxon>Ecdysozoa</taxon>
        <taxon>Nematoda</taxon>
        <taxon>Enoplea</taxon>
        <taxon>Dorylaimia</taxon>
        <taxon>Trichinellida</taxon>
        <taxon>Trichuridae</taxon>
        <taxon>Trichuris</taxon>
    </lineage>
</organism>
<dbReference type="WBParaSite" id="TMUE_1000002981.1">
    <property type="protein sequence ID" value="TMUE_1000002981.1"/>
    <property type="gene ID" value="WBGene00295284"/>
</dbReference>